<evidence type="ECO:0000313" key="6">
    <source>
        <dbReference type="Proteomes" id="UP000524535"/>
    </source>
</evidence>
<dbReference type="PROSITE" id="PS50995">
    <property type="entry name" value="HTH_MARR_2"/>
    <property type="match status" value="1"/>
</dbReference>
<keyword evidence="4" id="KW-0238">DNA-binding</keyword>
<evidence type="ECO:0000313" key="7">
    <source>
        <dbReference type="Proteomes" id="UP000576087"/>
    </source>
</evidence>
<comment type="caution">
    <text evidence="4">The sequence shown here is derived from an EMBL/GenBank/DDBJ whole genome shotgun (WGS) entry which is preliminary data.</text>
</comment>
<dbReference type="InterPro" id="IPR000835">
    <property type="entry name" value="HTH_MarR-typ"/>
</dbReference>
<dbReference type="Proteomes" id="UP000524535">
    <property type="component" value="Unassembled WGS sequence"/>
</dbReference>
<reference evidence="5 6" key="1">
    <citation type="submission" date="2020-08" db="EMBL/GenBank/DDBJ databases">
        <title>Genomic Encyclopedia of Type Strains, Phase IV (KMG-V): Genome sequencing to study the core and pangenomes of soil and plant-associated prokaryotes.</title>
        <authorList>
            <person name="Whitman W."/>
        </authorList>
    </citation>
    <scope>NUCLEOTIDE SEQUENCE [LARGE SCALE GENOMIC DNA]</scope>
    <source>
        <strain evidence="3 6">SEMIA 444</strain>
        <strain evidence="2 5">SEMIA 448</strain>
        <strain evidence="4 7">SEMIA 452</strain>
    </source>
</reference>
<dbReference type="EMBL" id="JACIGW010000001">
    <property type="protein sequence ID" value="MBB4347151.1"/>
    <property type="molecule type" value="Genomic_DNA"/>
</dbReference>
<dbReference type="CDD" id="cd00090">
    <property type="entry name" value="HTH_ARSR"/>
    <property type="match status" value="1"/>
</dbReference>
<dbReference type="InterPro" id="IPR011991">
    <property type="entry name" value="ArsR-like_HTH"/>
</dbReference>
<dbReference type="EMBL" id="JACIHM010000001">
    <property type="protein sequence ID" value="MBB4445142.1"/>
    <property type="molecule type" value="Genomic_DNA"/>
</dbReference>
<name>A0A7W6UXT0_9HYPH</name>
<dbReference type="InterPro" id="IPR039422">
    <property type="entry name" value="MarR/SlyA-like"/>
</dbReference>
<dbReference type="Proteomes" id="UP000520770">
    <property type="component" value="Unassembled WGS sequence"/>
</dbReference>
<dbReference type="AlphaFoldDB" id="A0A7W6UXT0"/>
<accession>A0A7W6UXT0</accession>
<organism evidence="4 7">
    <name type="scientific">Aliirhizobium cellulosilyticum</name>
    <dbReference type="NCBI Taxonomy" id="393664"/>
    <lineage>
        <taxon>Bacteria</taxon>
        <taxon>Pseudomonadati</taxon>
        <taxon>Pseudomonadota</taxon>
        <taxon>Alphaproteobacteria</taxon>
        <taxon>Hyphomicrobiales</taxon>
        <taxon>Rhizobiaceae</taxon>
        <taxon>Aliirhizobium</taxon>
    </lineage>
</organism>
<gene>
    <name evidence="3" type="ORF">GGE31_000926</name>
    <name evidence="2" type="ORF">GGE33_000859</name>
    <name evidence="4" type="ORF">GGE35_000924</name>
</gene>
<sequence>MPHDIVKDFGYLTLGTRLRRLGEMVQANTQLIMQQHGIDLPAAHYPFLAAIDRNGPLTVGELADVIGISQPGATRTIGQLAEAGLLDLSVSDGDQRRKQVSLTKAGQDLVDYSTREVWPGVEAAVRNLCTDLDGSFLEQLASIEDGLKHRPLIERMNKDKETK</sequence>
<dbReference type="Pfam" id="PF12802">
    <property type="entry name" value="MarR_2"/>
    <property type="match status" value="1"/>
</dbReference>
<proteinExistence type="predicted"/>
<evidence type="ECO:0000313" key="4">
    <source>
        <dbReference type="EMBL" id="MBB4445142.1"/>
    </source>
</evidence>
<keyword evidence="6" id="KW-1185">Reference proteome</keyword>
<dbReference type="PANTHER" id="PTHR33164">
    <property type="entry name" value="TRANSCRIPTIONAL REGULATOR, MARR FAMILY"/>
    <property type="match status" value="1"/>
</dbReference>
<dbReference type="GO" id="GO:0003677">
    <property type="term" value="F:DNA binding"/>
    <property type="evidence" value="ECO:0007669"/>
    <property type="project" value="UniProtKB-KW"/>
</dbReference>
<dbReference type="SUPFAM" id="SSF46785">
    <property type="entry name" value="Winged helix' DNA-binding domain"/>
    <property type="match status" value="1"/>
</dbReference>
<evidence type="ECO:0000313" key="5">
    <source>
        <dbReference type="Proteomes" id="UP000520770"/>
    </source>
</evidence>
<evidence type="ECO:0000313" key="3">
    <source>
        <dbReference type="EMBL" id="MBB4410455.1"/>
    </source>
</evidence>
<evidence type="ECO:0000313" key="2">
    <source>
        <dbReference type="EMBL" id="MBB4347151.1"/>
    </source>
</evidence>
<dbReference type="RefSeq" id="WP_183821363.1">
    <property type="nucleotide sequence ID" value="NZ_JACIGW010000001.1"/>
</dbReference>
<dbReference type="SMART" id="SM00347">
    <property type="entry name" value="HTH_MARR"/>
    <property type="match status" value="1"/>
</dbReference>
<dbReference type="GO" id="GO:0006950">
    <property type="term" value="P:response to stress"/>
    <property type="evidence" value="ECO:0007669"/>
    <property type="project" value="TreeGrafter"/>
</dbReference>
<dbReference type="PANTHER" id="PTHR33164:SF43">
    <property type="entry name" value="HTH-TYPE TRANSCRIPTIONAL REPRESSOR YETL"/>
    <property type="match status" value="1"/>
</dbReference>
<dbReference type="PRINTS" id="PR00598">
    <property type="entry name" value="HTHMARR"/>
</dbReference>
<dbReference type="Gene3D" id="1.10.10.10">
    <property type="entry name" value="Winged helix-like DNA-binding domain superfamily/Winged helix DNA-binding domain"/>
    <property type="match status" value="1"/>
</dbReference>
<feature type="domain" description="HTH marR-type" evidence="1">
    <location>
        <begin position="11"/>
        <end position="149"/>
    </location>
</feature>
<protein>
    <submittedName>
        <fullName evidence="4">DNA-binding MarR family transcriptional regulator</fullName>
    </submittedName>
</protein>
<dbReference type="GO" id="GO:0003700">
    <property type="term" value="F:DNA-binding transcription factor activity"/>
    <property type="evidence" value="ECO:0007669"/>
    <property type="project" value="InterPro"/>
</dbReference>
<evidence type="ECO:0000259" key="1">
    <source>
        <dbReference type="PROSITE" id="PS50995"/>
    </source>
</evidence>
<dbReference type="EMBL" id="JACIGY010000001">
    <property type="protein sequence ID" value="MBB4410455.1"/>
    <property type="molecule type" value="Genomic_DNA"/>
</dbReference>
<dbReference type="InterPro" id="IPR036388">
    <property type="entry name" value="WH-like_DNA-bd_sf"/>
</dbReference>
<dbReference type="Proteomes" id="UP000576087">
    <property type="component" value="Unassembled WGS sequence"/>
</dbReference>
<dbReference type="InterPro" id="IPR036390">
    <property type="entry name" value="WH_DNA-bd_sf"/>
</dbReference>